<accession>A0A1I4FRE9</accession>
<reference evidence="3 4" key="1">
    <citation type="submission" date="2016-10" db="EMBL/GenBank/DDBJ databases">
        <authorList>
            <person name="de Groot N.N."/>
        </authorList>
    </citation>
    <scope>NUCLEOTIDE SEQUENCE [LARGE SCALE GENOMIC DNA]</scope>
    <source>
        <strain evidence="3 4">M79</strain>
    </source>
</reference>
<sequence>MGKEESVALEHCQELMETVETIEDKLHQLEVIKIEFRQEIQNKINYRSALLSFSFPVLILAFYIINDFSFIHGQGQLDRSALETFLITFMLSFSLWALGIFLNDIFKKIFWSKTLPMGRKALVKQLFPKYNQKSQWLIESLEELLACETLTNTELPERYMNIKSLSYIIEVLKVKDAQTLREAVELLELEIKNIRVEQSLLAEPSIRRAQEAIASRYAFKQGAE</sequence>
<dbReference type="EMBL" id="FOTJ01000002">
    <property type="protein sequence ID" value="SFL19840.1"/>
    <property type="molecule type" value="Genomic_DNA"/>
</dbReference>
<gene>
    <name evidence="3" type="ORF">SAMN05216438_102129</name>
</gene>
<dbReference type="AlphaFoldDB" id="A0A1I4FRE9"/>
<evidence type="ECO:0000256" key="1">
    <source>
        <dbReference type="SAM" id="Coils"/>
    </source>
</evidence>
<keyword evidence="2" id="KW-0812">Transmembrane</keyword>
<keyword evidence="1" id="KW-0175">Coiled coil</keyword>
<feature type="transmembrane region" description="Helical" evidence="2">
    <location>
        <begin position="44"/>
        <end position="65"/>
    </location>
</feature>
<evidence type="ECO:0000313" key="4">
    <source>
        <dbReference type="Proteomes" id="UP000181969"/>
    </source>
</evidence>
<dbReference type="RefSeq" id="WP_074750532.1">
    <property type="nucleotide sequence ID" value="NZ_AP026069.1"/>
</dbReference>
<name>A0A1I4FRE9_9LACT</name>
<keyword evidence="2" id="KW-0472">Membrane</keyword>
<evidence type="ECO:0000256" key="2">
    <source>
        <dbReference type="SAM" id="Phobius"/>
    </source>
</evidence>
<protein>
    <submittedName>
        <fullName evidence="3">Uncharacterized protein</fullName>
    </submittedName>
</protein>
<organism evidence="3 4">
    <name type="scientific">Lactococcus garvieae</name>
    <dbReference type="NCBI Taxonomy" id="1363"/>
    <lineage>
        <taxon>Bacteria</taxon>
        <taxon>Bacillati</taxon>
        <taxon>Bacillota</taxon>
        <taxon>Bacilli</taxon>
        <taxon>Lactobacillales</taxon>
        <taxon>Streptococcaceae</taxon>
        <taxon>Lactococcus</taxon>
    </lineage>
</organism>
<proteinExistence type="predicted"/>
<keyword evidence="2" id="KW-1133">Transmembrane helix</keyword>
<feature type="coiled-coil region" evidence="1">
    <location>
        <begin position="12"/>
        <end position="39"/>
    </location>
</feature>
<dbReference type="OrthoDB" id="2243258at2"/>
<evidence type="ECO:0000313" key="3">
    <source>
        <dbReference type="EMBL" id="SFL19840.1"/>
    </source>
</evidence>
<dbReference type="Proteomes" id="UP000181969">
    <property type="component" value="Unassembled WGS sequence"/>
</dbReference>
<feature type="transmembrane region" description="Helical" evidence="2">
    <location>
        <begin position="85"/>
        <end position="106"/>
    </location>
</feature>